<sequence>MGVLSDLLNDTLVQDSKNLFSPLPLEVLQNQHIALPGRKKGCMLTDTNCRKQDFNEPQQIKGWKSGNPNRPIMAKHKQAICKTDEFDTRLIKKRHKRKYRKLLPFFSFSLCLL</sequence>
<proteinExistence type="predicted"/>
<evidence type="ECO:0000313" key="2">
    <source>
        <dbReference type="Proteomes" id="UP001054837"/>
    </source>
</evidence>
<reference evidence="1 2" key="1">
    <citation type="submission" date="2021-06" db="EMBL/GenBank/DDBJ databases">
        <title>Caerostris darwini draft genome.</title>
        <authorList>
            <person name="Kono N."/>
            <person name="Arakawa K."/>
        </authorList>
    </citation>
    <scope>NUCLEOTIDE SEQUENCE [LARGE SCALE GENOMIC DNA]</scope>
</reference>
<keyword evidence="2" id="KW-1185">Reference proteome</keyword>
<protein>
    <submittedName>
        <fullName evidence="1">Uncharacterized protein</fullName>
    </submittedName>
</protein>
<dbReference type="AlphaFoldDB" id="A0AAV4W7V4"/>
<accession>A0AAV4W7V4</accession>
<dbReference type="EMBL" id="BPLQ01014297">
    <property type="protein sequence ID" value="GIY78970.1"/>
    <property type="molecule type" value="Genomic_DNA"/>
</dbReference>
<evidence type="ECO:0000313" key="1">
    <source>
        <dbReference type="EMBL" id="GIY78970.1"/>
    </source>
</evidence>
<name>A0AAV4W7V4_9ARAC</name>
<dbReference type="Proteomes" id="UP001054837">
    <property type="component" value="Unassembled WGS sequence"/>
</dbReference>
<comment type="caution">
    <text evidence="1">The sequence shown here is derived from an EMBL/GenBank/DDBJ whole genome shotgun (WGS) entry which is preliminary data.</text>
</comment>
<organism evidence="1 2">
    <name type="scientific">Caerostris darwini</name>
    <dbReference type="NCBI Taxonomy" id="1538125"/>
    <lineage>
        <taxon>Eukaryota</taxon>
        <taxon>Metazoa</taxon>
        <taxon>Ecdysozoa</taxon>
        <taxon>Arthropoda</taxon>
        <taxon>Chelicerata</taxon>
        <taxon>Arachnida</taxon>
        <taxon>Araneae</taxon>
        <taxon>Araneomorphae</taxon>
        <taxon>Entelegynae</taxon>
        <taxon>Araneoidea</taxon>
        <taxon>Araneidae</taxon>
        <taxon>Caerostris</taxon>
    </lineage>
</organism>
<gene>
    <name evidence="1" type="ORF">CDAR_246281</name>
</gene>